<evidence type="ECO:0000259" key="12">
    <source>
        <dbReference type="PROSITE" id="PS50222"/>
    </source>
</evidence>
<name>A0A830HID7_9CHLO</name>
<dbReference type="Pfam" id="PF13499">
    <property type="entry name" value="EF-hand_7"/>
    <property type="match status" value="1"/>
</dbReference>
<dbReference type="SMART" id="SM00054">
    <property type="entry name" value="EFh"/>
    <property type="match status" value="2"/>
</dbReference>
<dbReference type="CDD" id="cd00051">
    <property type="entry name" value="EFh"/>
    <property type="match status" value="1"/>
</dbReference>
<gene>
    <name evidence="13" type="ORF">PPROV_000431000</name>
</gene>
<dbReference type="EMBL" id="BNJQ01000010">
    <property type="protein sequence ID" value="GHP05560.1"/>
    <property type="molecule type" value="Genomic_DNA"/>
</dbReference>
<feature type="transmembrane region" description="Helical" evidence="11">
    <location>
        <begin position="417"/>
        <end position="436"/>
    </location>
</feature>
<keyword evidence="8 11" id="KW-0472">Membrane</keyword>
<feature type="region of interest" description="Disordered" evidence="10">
    <location>
        <begin position="165"/>
        <end position="184"/>
    </location>
</feature>
<organism evidence="13 14">
    <name type="scientific">Pycnococcus provasolii</name>
    <dbReference type="NCBI Taxonomy" id="41880"/>
    <lineage>
        <taxon>Eukaryota</taxon>
        <taxon>Viridiplantae</taxon>
        <taxon>Chlorophyta</taxon>
        <taxon>Pseudoscourfieldiophyceae</taxon>
        <taxon>Pseudoscourfieldiales</taxon>
        <taxon>Pycnococcaceae</taxon>
        <taxon>Pycnococcus</taxon>
    </lineage>
</organism>
<comment type="subcellular location">
    <subcellularLocation>
        <location evidence="1">Endomembrane system</location>
        <topology evidence="1">Multi-pass membrane protein</topology>
    </subcellularLocation>
</comment>
<keyword evidence="6 11" id="KW-1133">Transmembrane helix</keyword>
<feature type="coiled-coil region" evidence="9">
    <location>
        <begin position="383"/>
        <end position="412"/>
    </location>
</feature>
<proteinExistence type="predicted"/>
<dbReference type="PANTHER" id="PTHR31503">
    <property type="entry name" value="VACUOLAR CALCIUM ION TRANSPORTER"/>
    <property type="match status" value="1"/>
</dbReference>
<keyword evidence="7" id="KW-0406">Ion transport</keyword>
<dbReference type="Gene3D" id="1.10.238.10">
    <property type="entry name" value="EF-hand"/>
    <property type="match status" value="1"/>
</dbReference>
<evidence type="ECO:0000313" key="14">
    <source>
        <dbReference type="Proteomes" id="UP000660262"/>
    </source>
</evidence>
<feature type="compositionally biased region" description="Low complexity" evidence="10">
    <location>
        <begin position="174"/>
        <end position="184"/>
    </location>
</feature>
<comment type="caution">
    <text evidence="13">The sequence shown here is derived from an EMBL/GenBank/DDBJ whole genome shotgun (WGS) entry which is preliminary data.</text>
</comment>
<keyword evidence="3" id="KW-0050">Antiport</keyword>
<evidence type="ECO:0000313" key="13">
    <source>
        <dbReference type="EMBL" id="GHP05560.1"/>
    </source>
</evidence>
<sequence>MMVSTSSSSSSSSSSRQFTNMQAPSLVADIAAISPACEEEPAPPLWPFLLPCSDSVGGNVFLGLAYGYLLLTAANLISEGSEELLEVLGPGLVGGLLLPALGAAPDALIILASGLRGTPEQAQEEVAVGLGVLAGSTILLATAAWGGCLLAGACDFDEETGRAKDRTLTRNPLTSPTTTGVTTDEQTTVGASIMAVSCLPFLVVQLPLIDKVDFGKEGPEFAFAGACVCFAGFVAYSAYQVASPWLQEKRLEEARLQLVKGRTISRAKALSRSWGGLINTKTGEVNVAAIDKLFTTFDSDGDQDLNLKELEALIIGLEVEHAGTIPTADEAKVWLNSFDLNADGKITREEFRTGMTRWLAQMEAAERKQNAQRMLSRGSATKMEEAQRILTIAALEAEEDEEEEEEEEEGEEGGALVFLKAGALIFGGLAIVATFADPAVGAIGRFSDAAGFNPFYVAFIATPFASNASEVVSSYLFAKKKRLRNISLTYSQIYGAVTMNNTVCLGIFLAVVYLRGLTWDFSAEVTTNVVVILAMALIGRSSTTFPSWTALPAITLYPLSIGLIAYLETSLGWH</sequence>
<keyword evidence="2" id="KW-0813">Transport</keyword>
<evidence type="ECO:0000256" key="6">
    <source>
        <dbReference type="ARBA" id="ARBA00022989"/>
    </source>
</evidence>
<keyword evidence="4 11" id="KW-0812">Transmembrane</keyword>
<accession>A0A830HID7</accession>
<feature type="domain" description="EF-hand" evidence="12">
    <location>
        <begin position="326"/>
        <end position="361"/>
    </location>
</feature>
<dbReference type="SUPFAM" id="SSF47473">
    <property type="entry name" value="EF-hand"/>
    <property type="match status" value="1"/>
</dbReference>
<feature type="transmembrane region" description="Helical" evidence="11">
    <location>
        <begin position="221"/>
        <end position="242"/>
    </location>
</feature>
<evidence type="ECO:0000256" key="4">
    <source>
        <dbReference type="ARBA" id="ARBA00022692"/>
    </source>
</evidence>
<protein>
    <recommendedName>
        <fullName evidence="12">EF-hand domain-containing protein</fullName>
    </recommendedName>
</protein>
<feature type="transmembrane region" description="Helical" evidence="11">
    <location>
        <begin position="490"/>
        <end position="515"/>
    </location>
</feature>
<evidence type="ECO:0000256" key="11">
    <source>
        <dbReference type="SAM" id="Phobius"/>
    </source>
</evidence>
<feature type="transmembrane region" description="Helical" evidence="11">
    <location>
        <begin position="127"/>
        <end position="154"/>
    </location>
</feature>
<feature type="domain" description="EF-hand" evidence="12">
    <location>
        <begin position="285"/>
        <end position="320"/>
    </location>
</feature>
<dbReference type="GO" id="GO:0006874">
    <property type="term" value="P:intracellular calcium ion homeostasis"/>
    <property type="evidence" value="ECO:0007669"/>
    <property type="project" value="TreeGrafter"/>
</dbReference>
<reference evidence="13" key="1">
    <citation type="submission" date="2020-10" db="EMBL/GenBank/DDBJ databases">
        <title>Unveiling of a novel bifunctional photoreceptor, Dualchrome1, isolated from a cosmopolitan green alga.</title>
        <authorList>
            <person name="Suzuki S."/>
            <person name="Kawachi M."/>
        </authorList>
    </citation>
    <scope>NUCLEOTIDE SEQUENCE</scope>
    <source>
        <strain evidence="13">NIES 2893</strain>
    </source>
</reference>
<evidence type="ECO:0000256" key="1">
    <source>
        <dbReference type="ARBA" id="ARBA00004127"/>
    </source>
</evidence>
<dbReference type="Proteomes" id="UP000660262">
    <property type="component" value="Unassembled WGS sequence"/>
</dbReference>
<keyword evidence="5" id="KW-0106">Calcium</keyword>
<feature type="transmembrane region" description="Helical" evidence="11">
    <location>
        <begin position="456"/>
        <end position="478"/>
    </location>
</feature>
<feature type="transmembrane region" description="Helical" evidence="11">
    <location>
        <begin position="189"/>
        <end position="209"/>
    </location>
</feature>
<dbReference type="GO" id="GO:0012505">
    <property type="term" value="C:endomembrane system"/>
    <property type="evidence" value="ECO:0007669"/>
    <property type="project" value="UniProtKB-SubCell"/>
</dbReference>
<dbReference type="OrthoDB" id="26525at2759"/>
<evidence type="ECO:0000256" key="7">
    <source>
        <dbReference type="ARBA" id="ARBA00023065"/>
    </source>
</evidence>
<dbReference type="InterPro" id="IPR018247">
    <property type="entry name" value="EF_Hand_1_Ca_BS"/>
</dbReference>
<evidence type="ECO:0000256" key="8">
    <source>
        <dbReference type="ARBA" id="ARBA00023136"/>
    </source>
</evidence>
<dbReference type="InterPro" id="IPR002048">
    <property type="entry name" value="EF_hand_dom"/>
</dbReference>
<dbReference type="AlphaFoldDB" id="A0A830HID7"/>
<evidence type="ECO:0000256" key="10">
    <source>
        <dbReference type="SAM" id="MobiDB-lite"/>
    </source>
</evidence>
<dbReference type="PROSITE" id="PS00018">
    <property type="entry name" value="EF_HAND_1"/>
    <property type="match status" value="2"/>
</dbReference>
<dbReference type="GO" id="GO:0016020">
    <property type="term" value="C:membrane"/>
    <property type="evidence" value="ECO:0007669"/>
    <property type="project" value="InterPro"/>
</dbReference>
<dbReference type="InterPro" id="IPR004837">
    <property type="entry name" value="NaCa_Exmemb"/>
</dbReference>
<evidence type="ECO:0000256" key="5">
    <source>
        <dbReference type="ARBA" id="ARBA00022837"/>
    </source>
</evidence>
<evidence type="ECO:0000256" key="3">
    <source>
        <dbReference type="ARBA" id="ARBA00022449"/>
    </source>
</evidence>
<dbReference type="Pfam" id="PF01699">
    <property type="entry name" value="Na_Ca_ex"/>
    <property type="match status" value="2"/>
</dbReference>
<dbReference type="PANTHER" id="PTHR31503:SF36">
    <property type="entry name" value="SODIUM_CALCIUM EXCHANGER MEMBRANE REGION DOMAIN-CONTAINING PROTEIN"/>
    <property type="match status" value="1"/>
</dbReference>
<dbReference type="InterPro" id="IPR004713">
    <property type="entry name" value="CaH_exchang"/>
</dbReference>
<feature type="transmembrane region" description="Helical" evidence="11">
    <location>
        <begin position="89"/>
        <end position="115"/>
    </location>
</feature>
<dbReference type="InterPro" id="IPR011992">
    <property type="entry name" value="EF-hand-dom_pair"/>
</dbReference>
<keyword evidence="14" id="KW-1185">Reference proteome</keyword>
<dbReference type="GO" id="GO:0005509">
    <property type="term" value="F:calcium ion binding"/>
    <property type="evidence" value="ECO:0007669"/>
    <property type="project" value="InterPro"/>
</dbReference>
<keyword evidence="9" id="KW-0175">Coiled coil</keyword>
<dbReference type="PROSITE" id="PS50222">
    <property type="entry name" value="EF_HAND_2"/>
    <property type="match status" value="2"/>
</dbReference>
<evidence type="ECO:0000256" key="9">
    <source>
        <dbReference type="SAM" id="Coils"/>
    </source>
</evidence>
<evidence type="ECO:0000256" key="2">
    <source>
        <dbReference type="ARBA" id="ARBA00022448"/>
    </source>
</evidence>
<feature type="transmembrane region" description="Helical" evidence="11">
    <location>
        <begin position="550"/>
        <end position="567"/>
    </location>
</feature>
<dbReference type="GO" id="GO:0015369">
    <property type="term" value="F:calcium:proton antiporter activity"/>
    <property type="evidence" value="ECO:0007669"/>
    <property type="project" value="TreeGrafter"/>
</dbReference>
<feature type="transmembrane region" description="Helical" evidence="11">
    <location>
        <begin position="521"/>
        <end position="538"/>
    </location>
</feature>
<feature type="transmembrane region" description="Helical" evidence="11">
    <location>
        <begin position="56"/>
        <end position="77"/>
    </location>
</feature>